<reference evidence="2" key="1">
    <citation type="submission" date="2015-07" db="EMBL/GenBank/DDBJ databases">
        <title>MeaNS - Measles Nucleotide Surveillance Program.</title>
        <authorList>
            <person name="Tran T."/>
            <person name="Druce J."/>
        </authorList>
    </citation>
    <scope>NUCLEOTIDE SEQUENCE</scope>
    <source>
        <strain evidence="2">UCB-OBI-ISO-001</strain>
        <tissue evidence="2">Gonad</tissue>
    </source>
</reference>
<protein>
    <submittedName>
        <fullName evidence="2">Uncharacterized protein</fullName>
    </submittedName>
</protein>
<organism evidence="2">
    <name type="scientific">Octopus bimaculoides</name>
    <name type="common">California two-spotted octopus</name>
    <dbReference type="NCBI Taxonomy" id="37653"/>
    <lineage>
        <taxon>Eukaryota</taxon>
        <taxon>Metazoa</taxon>
        <taxon>Spiralia</taxon>
        <taxon>Lophotrochozoa</taxon>
        <taxon>Mollusca</taxon>
        <taxon>Cephalopoda</taxon>
        <taxon>Coleoidea</taxon>
        <taxon>Octopodiformes</taxon>
        <taxon>Octopoda</taxon>
        <taxon>Incirrata</taxon>
        <taxon>Octopodidae</taxon>
        <taxon>Octopus</taxon>
    </lineage>
</organism>
<evidence type="ECO:0000256" key="1">
    <source>
        <dbReference type="SAM" id="Phobius"/>
    </source>
</evidence>
<dbReference type="EMBL" id="KQ428260">
    <property type="protein sequence ID" value="KOF66309.1"/>
    <property type="molecule type" value="Genomic_DNA"/>
</dbReference>
<keyword evidence="1" id="KW-0472">Membrane</keyword>
<feature type="transmembrane region" description="Helical" evidence="1">
    <location>
        <begin position="7"/>
        <end position="25"/>
    </location>
</feature>
<dbReference type="OrthoDB" id="10054007at2759"/>
<accession>A0A0L8FNP7</accession>
<feature type="transmembrane region" description="Helical" evidence="1">
    <location>
        <begin position="31"/>
        <end position="49"/>
    </location>
</feature>
<feature type="transmembrane region" description="Helical" evidence="1">
    <location>
        <begin position="70"/>
        <end position="87"/>
    </location>
</feature>
<keyword evidence="1" id="KW-1133">Transmembrane helix</keyword>
<name>A0A0L8FNP7_OCTBM</name>
<gene>
    <name evidence="2" type="ORF">OCBIM_22012874mg</name>
</gene>
<proteinExistence type="predicted"/>
<keyword evidence="1" id="KW-0812">Transmembrane</keyword>
<evidence type="ECO:0000313" key="2">
    <source>
        <dbReference type="EMBL" id="KOF66309.1"/>
    </source>
</evidence>
<sequence>MDFNLTTFDYVRIIAMPFIFSPALFLSVKTWLLADMFIELFLGIFALLFPNEFLRRQVSEGTPIEASHLALMRIYGAIHVGASFVLYKCRMSKDESVIGTMMWSRILVS</sequence>
<dbReference type="AlphaFoldDB" id="A0A0L8FNP7"/>